<gene>
    <name evidence="8" type="ORF">WJ35_27495</name>
</gene>
<keyword evidence="4" id="KW-0769">Symport</keyword>
<feature type="transmembrane region" description="Helical" evidence="7">
    <location>
        <begin position="410"/>
        <end position="432"/>
    </location>
</feature>
<dbReference type="EMBL" id="CP013422">
    <property type="protein sequence ID" value="AOJ78694.1"/>
    <property type="molecule type" value="Genomic_DNA"/>
</dbReference>
<keyword evidence="6 7" id="KW-0472">Membrane</keyword>
<dbReference type="GO" id="GO:0005384">
    <property type="term" value="F:manganese ion transmembrane transporter activity"/>
    <property type="evidence" value="ECO:0007669"/>
    <property type="project" value="TreeGrafter"/>
</dbReference>
<evidence type="ECO:0000313" key="8">
    <source>
        <dbReference type="EMBL" id="AOJ78694.1"/>
    </source>
</evidence>
<evidence type="ECO:0000256" key="3">
    <source>
        <dbReference type="ARBA" id="ARBA00022692"/>
    </source>
</evidence>
<evidence type="ECO:0000256" key="6">
    <source>
        <dbReference type="ARBA" id="ARBA00023136"/>
    </source>
</evidence>
<protein>
    <submittedName>
        <fullName evidence="8">Iron transporter</fullName>
    </submittedName>
</protein>
<feature type="transmembrane region" description="Helical" evidence="7">
    <location>
        <begin position="135"/>
        <end position="152"/>
    </location>
</feature>
<keyword evidence="5 7" id="KW-1133">Transmembrane helix</keyword>
<dbReference type="RefSeq" id="WP_059462657.1">
    <property type="nucleotide sequence ID" value="NZ_CP013422.1"/>
</dbReference>
<dbReference type="Pfam" id="PF01566">
    <property type="entry name" value="Nramp"/>
    <property type="match status" value="1"/>
</dbReference>
<proteinExistence type="predicted"/>
<dbReference type="AlphaFoldDB" id="A0A1B4LNE0"/>
<dbReference type="GO" id="GO:0015086">
    <property type="term" value="F:cadmium ion transmembrane transporter activity"/>
    <property type="evidence" value="ECO:0007669"/>
    <property type="project" value="TreeGrafter"/>
</dbReference>
<accession>A0A1B4LNE0</accession>
<evidence type="ECO:0000256" key="5">
    <source>
        <dbReference type="ARBA" id="ARBA00022989"/>
    </source>
</evidence>
<dbReference type="GO" id="GO:0034755">
    <property type="term" value="P:iron ion transmembrane transport"/>
    <property type="evidence" value="ECO:0007669"/>
    <property type="project" value="TreeGrafter"/>
</dbReference>
<feature type="transmembrane region" description="Helical" evidence="7">
    <location>
        <begin position="159"/>
        <end position="180"/>
    </location>
</feature>
<feature type="transmembrane region" description="Helical" evidence="7">
    <location>
        <begin position="98"/>
        <end position="115"/>
    </location>
</feature>
<evidence type="ECO:0000256" key="7">
    <source>
        <dbReference type="SAM" id="Phobius"/>
    </source>
</evidence>
<feature type="transmembrane region" description="Helical" evidence="7">
    <location>
        <begin position="57"/>
        <end position="77"/>
    </location>
</feature>
<sequence length="435" mass="46693">MDSNSQNDPLPTRDPVVGPSKPRLFGFLGAGLITGASDDDPSGIATYSQAGAAFGYGLSWTLLFSYPLMVAIQMISARIGRTTGHGIAGVLRRHYPDWLLQWVVVLLLIANIINLGADLGAMADAMALLLPGPKWLYVLLFSAICIAMQLLLQYTRYVAVLKWFTLSLFAYFAVLAIAHIEWARLASHLFVPHLSWTSSYLTLVVAIFGTTISPYLFFWQSEEEVEDMHAHPTRRDLFSAPAQAPTALHRIEMDTVTGMGLSNLVALAILATTAATLNAGGITDIQTSAQAALALRPIAGHFAALLFTVGIVGTGLLAVPVLAGSAAYAVGEARDWPVGFSRKVQEAKAFYATIAIATLIGMVINFTSINAIKALYWSAVLNGVIAVPVMVVMMLIASRTDIMGAFSVKGWLRVLGWLATIVMFVIAVGMVVTSF</sequence>
<comment type="subcellular location">
    <subcellularLocation>
        <location evidence="1">Membrane</location>
        <topology evidence="1">Multi-pass membrane protein</topology>
    </subcellularLocation>
</comment>
<keyword evidence="3 7" id="KW-0812">Transmembrane</keyword>
<feature type="transmembrane region" description="Helical" evidence="7">
    <location>
        <begin position="302"/>
        <end position="328"/>
    </location>
</feature>
<feature type="transmembrane region" description="Helical" evidence="7">
    <location>
        <begin position="260"/>
        <end position="282"/>
    </location>
</feature>
<feature type="transmembrane region" description="Helical" evidence="7">
    <location>
        <begin position="349"/>
        <end position="369"/>
    </location>
</feature>
<dbReference type="Proteomes" id="UP000243680">
    <property type="component" value="Chromosome 2"/>
</dbReference>
<dbReference type="InterPro" id="IPR001046">
    <property type="entry name" value="NRAMP_fam"/>
</dbReference>
<dbReference type="PANTHER" id="PTHR11706:SF33">
    <property type="entry name" value="NATURAL RESISTANCE-ASSOCIATED MACROPHAGE PROTEIN 2"/>
    <property type="match status" value="1"/>
</dbReference>
<dbReference type="GO" id="GO:0005886">
    <property type="term" value="C:plasma membrane"/>
    <property type="evidence" value="ECO:0007669"/>
    <property type="project" value="TreeGrafter"/>
</dbReference>
<keyword evidence="2" id="KW-0813">Transport</keyword>
<feature type="transmembrane region" description="Helical" evidence="7">
    <location>
        <begin position="200"/>
        <end position="219"/>
    </location>
</feature>
<dbReference type="PANTHER" id="PTHR11706">
    <property type="entry name" value="SOLUTE CARRIER PROTEIN FAMILY 11 MEMBER"/>
    <property type="match status" value="1"/>
</dbReference>
<feature type="transmembrane region" description="Helical" evidence="7">
    <location>
        <begin position="375"/>
        <end position="398"/>
    </location>
</feature>
<evidence type="ECO:0000256" key="2">
    <source>
        <dbReference type="ARBA" id="ARBA00022448"/>
    </source>
</evidence>
<evidence type="ECO:0000256" key="1">
    <source>
        <dbReference type="ARBA" id="ARBA00004141"/>
    </source>
</evidence>
<reference evidence="8 9" key="1">
    <citation type="submission" date="2015-12" db="EMBL/GenBank/DDBJ databases">
        <title>Diversity of Burkholderia near neighbor genomes.</title>
        <authorList>
            <person name="Sahl J."/>
            <person name="Wagner D."/>
            <person name="Keim P."/>
        </authorList>
    </citation>
    <scope>NUCLEOTIDE SEQUENCE [LARGE SCALE GENOMIC DNA]</scope>
    <source>
        <strain evidence="8 9">MSMB0783</strain>
    </source>
</reference>
<dbReference type="GO" id="GO:0015293">
    <property type="term" value="F:symporter activity"/>
    <property type="evidence" value="ECO:0007669"/>
    <property type="project" value="UniProtKB-KW"/>
</dbReference>
<name>A0A1B4LNE0_9BURK</name>
<organism evidence="8 9">
    <name type="scientific">Burkholderia ubonensis</name>
    <dbReference type="NCBI Taxonomy" id="101571"/>
    <lineage>
        <taxon>Bacteria</taxon>
        <taxon>Pseudomonadati</taxon>
        <taxon>Pseudomonadota</taxon>
        <taxon>Betaproteobacteria</taxon>
        <taxon>Burkholderiales</taxon>
        <taxon>Burkholderiaceae</taxon>
        <taxon>Burkholderia</taxon>
        <taxon>Burkholderia cepacia complex</taxon>
    </lineage>
</organism>
<evidence type="ECO:0000256" key="4">
    <source>
        <dbReference type="ARBA" id="ARBA00022847"/>
    </source>
</evidence>
<evidence type="ECO:0000313" key="9">
    <source>
        <dbReference type="Proteomes" id="UP000243680"/>
    </source>
</evidence>